<organism evidence="1">
    <name type="scientific">Podoviridae sp. ctiJY10</name>
    <dbReference type="NCBI Taxonomy" id="2826572"/>
    <lineage>
        <taxon>Viruses</taxon>
        <taxon>Duplodnaviria</taxon>
        <taxon>Heunggongvirae</taxon>
        <taxon>Uroviricota</taxon>
        <taxon>Caudoviricetes</taxon>
    </lineage>
</organism>
<name>A0A8S5N519_9CAUD</name>
<evidence type="ECO:0000313" key="1">
    <source>
        <dbReference type="EMBL" id="DAD89354.1"/>
    </source>
</evidence>
<protein>
    <submittedName>
        <fullName evidence="1">DNA packaging protein gp3</fullName>
    </submittedName>
</protein>
<proteinExistence type="predicted"/>
<reference evidence="1" key="1">
    <citation type="journal article" date="2021" name="Proc. Natl. Acad. Sci. U.S.A.">
        <title>A Catalog of Tens of Thousands of Viruses from Human Metagenomes Reveals Hidden Associations with Chronic Diseases.</title>
        <authorList>
            <person name="Tisza M.J."/>
            <person name="Buck C.B."/>
        </authorList>
    </citation>
    <scope>NUCLEOTIDE SEQUENCE</scope>
    <source>
        <strain evidence="1">CtiJY10</strain>
    </source>
</reference>
<dbReference type="Gene3D" id="1.10.132.80">
    <property type="match status" value="1"/>
</dbReference>
<accession>A0A8S5N519</accession>
<dbReference type="InterPro" id="IPR032066">
    <property type="entry name" value="GP3_package"/>
</dbReference>
<dbReference type="Pfam" id="PF16677">
    <property type="entry name" value="GP3_package"/>
    <property type="match status" value="1"/>
</dbReference>
<sequence>MATRAKERIHKVIIDAPAHPVIRSRWLDARHVVMDFRGIRLPLKRGMTDNPGRRALFLSVEDLQAKCEAYFESCMGYTFNKNGEIVMGEDGRPVRVQVRPYTVSGFARALGLSTTTMMEYRGGAIDNILDEMRCDTDDMSTFARVLNTARQRIEEYVESRLYDRDGQGGARHVLDCAYGAKWVTSRERAEIDKMSREMKLRLDEFNMKKKLLEEGDGDDSITINVVRAKAKGDDN</sequence>
<dbReference type="EMBL" id="BK015060">
    <property type="protein sequence ID" value="DAD89354.1"/>
    <property type="molecule type" value="Genomic_DNA"/>
</dbReference>